<reference evidence="4" key="1">
    <citation type="journal article" date="2015" name="Nat. Genet.">
        <title>The genome and transcriptome of the zoonotic hookworm Ancylostoma ceylanicum identify infection-specific gene families.</title>
        <authorList>
            <person name="Schwarz E.M."/>
            <person name="Hu Y."/>
            <person name="Antoshechkin I."/>
            <person name="Miller M.M."/>
            <person name="Sternberg P.W."/>
            <person name="Aroian R.V."/>
        </authorList>
    </citation>
    <scope>NUCLEOTIDE SEQUENCE</scope>
    <source>
        <strain evidence="4">HY135</strain>
    </source>
</reference>
<comment type="caution">
    <text evidence="3">The sequence shown here is derived from an EMBL/GenBank/DDBJ whole genome shotgun (WGS) entry which is preliminary data.</text>
</comment>
<gene>
    <name evidence="3" type="primary">Acey_s0246.g42</name>
    <name evidence="3" type="ORF">Y032_0246g42</name>
</gene>
<dbReference type="InterPro" id="IPR012337">
    <property type="entry name" value="RNaseH-like_sf"/>
</dbReference>
<dbReference type="PANTHER" id="PTHR37984">
    <property type="entry name" value="PROTEIN CBG26694"/>
    <property type="match status" value="1"/>
</dbReference>
<dbReference type="AlphaFoldDB" id="A0A016SDX7"/>
<proteinExistence type="predicted"/>
<sequence>MERSSRSQHSQSHRDPKVTPSPCARLAPQDSSRTNKNEDASSQLLLLAVTPSLDADIESLVRNCTTCTMLAKNPVKAELYSRPKPTALWTRTHADFAGPLDGKYYLVIVDGFSECISASATIAVMNKIFARFGNPQTLVTDNGTQFTSAPFLRFCRSPGITHVRLPPFHPQNYGQAKRFVDIFKRGLAKLKKEEPTVDPLQTFLMAYRSTLPIWTKPLVACRKLPGTQISHRARLDESVSIGSRWTRRGEDGSSLQLPPWSRFEVDHTLYVKDYRGQKFTWTPGFVVRRTGNATYTVRCGDLQWNRHVNQLLDVFDLPLFDSRADTDDSTPEDAMDLPTPPLRRSSR</sequence>
<feature type="region of interest" description="Disordered" evidence="1">
    <location>
        <begin position="1"/>
        <end position="38"/>
    </location>
</feature>
<keyword evidence="4" id="KW-1185">Reference proteome</keyword>
<dbReference type="GO" id="GO:0003676">
    <property type="term" value="F:nucleic acid binding"/>
    <property type="evidence" value="ECO:0007669"/>
    <property type="project" value="InterPro"/>
</dbReference>
<organism evidence="3 4">
    <name type="scientific">Ancylostoma ceylanicum</name>
    <dbReference type="NCBI Taxonomy" id="53326"/>
    <lineage>
        <taxon>Eukaryota</taxon>
        <taxon>Metazoa</taxon>
        <taxon>Ecdysozoa</taxon>
        <taxon>Nematoda</taxon>
        <taxon>Chromadorea</taxon>
        <taxon>Rhabditida</taxon>
        <taxon>Rhabditina</taxon>
        <taxon>Rhabditomorpha</taxon>
        <taxon>Strongyloidea</taxon>
        <taxon>Ancylostomatidae</taxon>
        <taxon>Ancylostomatinae</taxon>
        <taxon>Ancylostoma</taxon>
    </lineage>
</organism>
<dbReference type="Proteomes" id="UP000024635">
    <property type="component" value="Unassembled WGS sequence"/>
</dbReference>
<dbReference type="InterPro" id="IPR036397">
    <property type="entry name" value="RNaseH_sf"/>
</dbReference>
<feature type="domain" description="Integrase catalytic" evidence="2">
    <location>
        <begin position="70"/>
        <end position="233"/>
    </location>
</feature>
<dbReference type="GO" id="GO:0015074">
    <property type="term" value="P:DNA integration"/>
    <property type="evidence" value="ECO:0007669"/>
    <property type="project" value="InterPro"/>
</dbReference>
<dbReference type="PROSITE" id="PS50994">
    <property type="entry name" value="INTEGRASE"/>
    <property type="match status" value="1"/>
</dbReference>
<feature type="region of interest" description="Disordered" evidence="1">
    <location>
        <begin position="325"/>
        <end position="347"/>
    </location>
</feature>
<name>A0A016SDX7_9BILA</name>
<dbReference type="PANTHER" id="PTHR37984:SF5">
    <property type="entry name" value="PROTEIN NYNRIN-LIKE"/>
    <property type="match status" value="1"/>
</dbReference>
<dbReference type="Gene3D" id="3.30.420.10">
    <property type="entry name" value="Ribonuclease H-like superfamily/Ribonuclease H"/>
    <property type="match status" value="1"/>
</dbReference>
<dbReference type="InterPro" id="IPR001584">
    <property type="entry name" value="Integrase_cat-core"/>
</dbReference>
<accession>A0A016SDX7</accession>
<dbReference type="OrthoDB" id="5832102at2759"/>
<evidence type="ECO:0000313" key="4">
    <source>
        <dbReference type="Proteomes" id="UP000024635"/>
    </source>
</evidence>
<dbReference type="InterPro" id="IPR050951">
    <property type="entry name" value="Retrovirus_Pol_polyprotein"/>
</dbReference>
<evidence type="ECO:0000313" key="3">
    <source>
        <dbReference type="EMBL" id="EYB88494.1"/>
    </source>
</evidence>
<evidence type="ECO:0000259" key="2">
    <source>
        <dbReference type="PROSITE" id="PS50994"/>
    </source>
</evidence>
<evidence type="ECO:0000256" key="1">
    <source>
        <dbReference type="SAM" id="MobiDB-lite"/>
    </source>
</evidence>
<dbReference type="SUPFAM" id="SSF53098">
    <property type="entry name" value="Ribonuclease H-like"/>
    <property type="match status" value="1"/>
</dbReference>
<protein>
    <recommendedName>
        <fullName evidence="2">Integrase catalytic domain-containing protein</fullName>
    </recommendedName>
</protein>
<dbReference type="EMBL" id="JARK01001582">
    <property type="protein sequence ID" value="EYB88494.1"/>
    <property type="molecule type" value="Genomic_DNA"/>
</dbReference>
<dbReference type="Pfam" id="PF00665">
    <property type="entry name" value="rve"/>
    <property type="match status" value="1"/>
</dbReference>